<proteinExistence type="predicted"/>
<dbReference type="EMBL" id="QRBI01000108">
    <property type="protein sequence ID" value="RMC11404.1"/>
    <property type="molecule type" value="Genomic_DNA"/>
</dbReference>
<evidence type="ECO:0000313" key="1">
    <source>
        <dbReference type="EMBL" id="RMC11404.1"/>
    </source>
</evidence>
<dbReference type="Proteomes" id="UP000269221">
    <property type="component" value="Unassembled WGS sequence"/>
</dbReference>
<organism evidence="1 2">
    <name type="scientific">Hirundo rustica rustica</name>
    <dbReference type="NCBI Taxonomy" id="333673"/>
    <lineage>
        <taxon>Eukaryota</taxon>
        <taxon>Metazoa</taxon>
        <taxon>Chordata</taxon>
        <taxon>Craniata</taxon>
        <taxon>Vertebrata</taxon>
        <taxon>Euteleostomi</taxon>
        <taxon>Archelosauria</taxon>
        <taxon>Archosauria</taxon>
        <taxon>Dinosauria</taxon>
        <taxon>Saurischia</taxon>
        <taxon>Theropoda</taxon>
        <taxon>Coelurosauria</taxon>
        <taxon>Aves</taxon>
        <taxon>Neognathae</taxon>
        <taxon>Neoaves</taxon>
        <taxon>Telluraves</taxon>
        <taxon>Australaves</taxon>
        <taxon>Passeriformes</taxon>
        <taxon>Sylvioidea</taxon>
        <taxon>Hirundinidae</taxon>
        <taxon>Hirundo</taxon>
    </lineage>
</organism>
<comment type="caution">
    <text evidence="1">The sequence shown here is derived from an EMBL/GenBank/DDBJ whole genome shotgun (WGS) entry which is preliminary data.</text>
</comment>
<protein>
    <submittedName>
        <fullName evidence="1">Uncharacterized protein</fullName>
    </submittedName>
</protein>
<reference evidence="1 2" key="1">
    <citation type="submission" date="2018-07" db="EMBL/GenBank/DDBJ databases">
        <title>A high quality draft genome assembly of the barn swallow (H. rustica rustica).</title>
        <authorList>
            <person name="Formenti G."/>
            <person name="Chiara M."/>
            <person name="Poveda L."/>
            <person name="Francoijs K.-J."/>
            <person name="Bonisoli-Alquati A."/>
            <person name="Canova L."/>
            <person name="Gianfranceschi L."/>
            <person name="Horner D.S."/>
            <person name="Saino N."/>
        </authorList>
    </citation>
    <scope>NUCLEOTIDE SEQUENCE [LARGE SCALE GENOMIC DNA]</scope>
    <source>
        <strain evidence="1">Chelidonia</strain>
        <tissue evidence="1">Blood</tissue>
    </source>
</reference>
<accession>A0A3M0KJM1</accession>
<sequence length="109" mass="12565">MEQGFTSRAEFSQWHSDGIQNVVIYTAPYVSVNLSESSMGLHRPQDKAWQQEEFEFGGLEPIFGLLLMTIHSHNSISRRECLDLLQTCGEYDTDLYPVEFTSKKRSEFP</sequence>
<evidence type="ECO:0000313" key="2">
    <source>
        <dbReference type="Proteomes" id="UP000269221"/>
    </source>
</evidence>
<keyword evidence="2" id="KW-1185">Reference proteome</keyword>
<dbReference type="AlphaFoldDB" id="A0A3M0KJM1"/>
<gene>
    <name evidence="1" type="ORF">DUI87_11523</name>
</gene>
<name>A0A3M0KJM1_HIRRU</name>